<dbReference type="AlphaFoldDB" id="G5BKG6"/>
<feature type="compositionally biased region" description="Polar residues" evidence="1">
    <location>
        <begin position="206"/>
        <end position="221"/>
    </location>
</feature>
<gene>
    <name evidence="2" type="ORF">GW7_15356</name>
</gene>
<dbReference type="eggNOG" id="ENOG502STQK">
    <property type="taxonomic scope" value="Eukaryota"/>
</dbReference>
<protein>
    <submittedName>
        <fullName evidence="2">Coiled-coil domain-containing protein 116</fullName>
    </submittedName>
</protein>
<sequence length="335" mass="36007">MASCHHHLGYLAEDEAGHSTYMAGVLPPKKPLLPEMGPASKLGRVPHPPSVDGSSAHQGYCQAPKRPQTSGSFLDFLTEGQMLDSLQTVVKEATELIASMKTEAGVPLVDVQDSTEVPSGKRWVCARPNFSTVKQHHVRPTLCTGHPNNYPSCSSSMSDSHSSLTAGHLGSHSRDSDLGPRGLGSLPPMRDRLLLEKNLKWLVQLENNGPTPATSSNQDQATEPGLPLNAEMSIHQLLSPREPITAEKQAPSSLSHPRPFVSSDPSMGSSLPNSAKMMNIEGNESNAEAKDKGSEDDKAEGMDFCEDESNYQNVLEPGLEATIRHSVDMGHSDPP</sequence>
<dbReference type="InterPro" id="IPR031532">
    <property type="entry name" value="DUF4702"/>
</dbReference>
<dbReference type="GO" id="GO:0005813">
    <property type="term" value="C:centrosome"/>
    <property type="evidence" value="ECO:0007669"/>
    <property type="project" value="TreeGrafter"/>
</dbReference>
<name>G5BKG6_HETGA</name>
<feature type="compositionally biased region" description="Low complexity" evidence="1">
    <location>
        <begin position="152"/>
        <end position="163"/>
    </location>
</feature>
<dbReference type="EMBL" id="JH170752">
    <property type="protein sequence ID" value="EHB09777.1"/>
    <property type="molecule type" value="Genomic_DNA"/>
</dbReference>
<feature type="compositionally biased region" description="Polar residues" evidence="1">
    <location>
        <begin position="263"/>
        <end position="273"/>
    </location>
</feature>
<evidence type="ECO:0000313" key="3">
    <source>
        <dbReference type="Proteomes" id="UP000006813"/>
    </source>
</evidence>
<dbReference type="PANTHER" id="PTHR36861">
    <property type="entry name" value="COILED-COIL DOMAIN-CONTAINING PROTEIN 116"/>
    <property type="match status" value="1"/>
</dbReference>
<feature type="region of interest" description="Disordered" evidence="1">
    <location>
        <begin position="246"/>
        <end position="301"/>
    </location>
</feature>
<dbReference type="Proteomes" id="UP000006813">
    <property type="component" value="Unassembled WGS sequence"/>
</dbReference>
<accession>G5BKG6</accession>
<dbReference type="InParanoid" id="G5BKG6"/>
<feature type="region of interest" description="Disordered" evidence="1">
    <location>
        <begin position="41"/>
        <end position="64"/>
    </location>
</feature>
<feature type="region of interest" description="Disordered" evidence="1">
    <location>
        <begin position="152"/>
        <end position="185"/>
    </location>
</feature>
<dbReference type="STRING" id="10181.G5BKG6"/>
<dbReference type="FunCoup" id="G5BKG6">
    <property type="interactions" value="37"/>
</dbReference>
<dbReference type="Pfam" id="PF15774">
    <property type="entry name" value="DUF4702"/>
    <property type="match status" value="1"/>
</dbReference>
<feature type="compositionally biased region" description="Basic and acidic residues" evidence="1">
    <location>
        <begin position="287"/>
        <end position="301"/>
    </location>
</feature>
<reference evidence="2 3" key="1">
    <citation type="journal article" date="2011" name="Nature">
        <title>Genome sequencing reveals insights into physiology and longevity of the naked mole rat.</title>
        <authorList>
            <person name="Kim E.B."/>
            <person name="Fang X."/>
            <person name="Fushan A.A."/>
            <person name="Huang Z."/>
            <person name="Lobanov A.V."/>
            <person name="Han L."/>
            <person name="Marino S.M."/>
            <person name="Sun X."/>
            <person name="Turanov A.A."/>
            <person name="Yang P."/>
            <person name="Yim S.H."/>
            <person name="Zhao X."/>
            <person name="Kasaikina M.V."/>
            <person name="Stoletzki N."/>
            <person name="Peng C."/>
            <person name="Polak P."/>
            <person name="Xiong Z."/>
            <person name="Kiezun A."/>
            <person name="Zhu Y."/>
            <person name="Chen Y."/>
            <person name="Kryukov G.V."/>
            <person name="Zhang Q."/>
            <person name="Peshkin L."/>
            <person name="Yang L."/>
            <person name="Bronson R.T."/>
            <person name="Buffenstein R."/>
            <person name="Wang B."/>
            <person name="Han C."/>
            <person name="Li Q."/>
            <person name="Chen L."/>
            <person name="Zhao W."/>
            <person name="Sunyaev S.R."/>
            <person name="Park T.J."/>
            <person name="Zhang G."/>
            <person name="Wang J."/>
            <person name="Gladyshev V.N."/>
        </authorList>
    </citation>
    <scope>NUCLEOTIDE SEQUENCE [LARGE SCALE GENOMIC DNA]</scope>
</reference>
<feature type="region of interest" description="Disordered" evidence="1">
    <location>
        <begin position="206"/>
        <end position="225"/>
    </location>
</feature>
<organism evidence="2 3">
    <name type="scientific">Heterocephalus glaber</name>
    <name type="common">Naked mole rat</name>
    <dbReference type="NCBI Taxonomy" id="10181"/>
    <lineage>
        <taxon>Eukaryota</taxon>
        <taxon>Metazoa</taxon>
        <taxon>Chordata</taxon>
        <taxon>Craniata</taxon>
        <taxon>Vertebrata</taxon>
        <taxon>Euteleostomi</taxon>
        <taxon>Mammalia</taxon>
        <taxon>Eutheria</taxon>
        <taxon>Euarchontoglires</taxon>
        <taxon>Glires</taxon>
        <taxon>Rodentia</taxon>
        <taxon>Hystricomorpha</taxon>
        <taxon>Bathyergidae</taxon>
        <taxon>Heterocephalus</taxon>
    </lineage>
</organism>
<evidence type="ECO:0000256" key="1">
    <source>
        <dbReference type="SAM" id="MobiDB-lite"/>
    </source>
</evidence>
<evidence type="ECO:0000313" key="2">
    <source>
        <dbReference type="EMBL" id="EHB09777.1"/>
    </source>
</evidence>
<proteinExistence type="predicted"/>
<dbReference type="PANTHER" id="PTHR36861:SF1">
    <property type="entry name" value="COILED-COIL DOMAIN-CONTAINING PROTEIN 116"/>
    <property type="match status" value="1"/>
</dbReference>